<dbReference type="AlphaFoldDB" id="A0A420ILM0"/>
<reference evidence="2 3" key="1">
    <citation type="journal article" date="2018" name="BMC Genomics">
        <title>Comparative genome analyses reveal sequence features reflecting distinct modes of host-adaptation between dicot and monocot powdery mildew.</title>
        <authorList>
            <person name="Wu Y."/>
            <person name="Ma X."/>
            <person name="Pan Z."/>
            <person name="Kale S.D."/>
            <person name="Song Y."/>
            <person name="King H."/>
            <person name="Zhang Q."/>
            <person name="Presley C."/>
            <person name="Deng X."/>
            <person name="Wei C.I."/>
            <person name="Xiao S."/>
        </authorList>
    </citation>
    <scope>NUCLEOTIDE SEQUENCE [LARGE SCALE GENOMIC DNA]</scope>
    <source>
        <strain evidence="2">UMSG1</strain>
    </source>
</reference>
<feature type="non-terminal residue" evidence="2">
    <location>
        <position position="1"/>
    </location>
</feature>
<feature type="compositionally biased region" description="Acidic residues" evidence="1">
    <location>
        <begin position="269"/>
        <end position="290"/>
    </location>
</feature>
<organism evidence="2 3">
    <name type="scientific">Golovinomyces cichoracearum</name>
    <dbReference type="NCBI Taxonomy" id="62708"/>
    <lineage>
        <taxon>Eukaryota</taxon>
        <taxon>Fungi</taxon>
        <taxon>Dikarya</taxon>
        <taxon>Ascomycota</taxon>
        <taxon>Pezizomycotina</taxon>
        <taxon>Leotiomycetes</taxon>
        <taxon>Erysiphales</taxon>
        <taxon>Erysiphaceae</taxon>
        <taxon>Golovinomyces</taxon>
    </lineage>
</organism>
<dbReference type="Proteomes" id="UP000285326">
    <property type="component" value="Unassembled WGS sequence"/>
</dbReference>
<dbReference type="EMBL" id="MCBS01023401">
    <property type="protein sequence ID" value="RKF75450.1"/>
    <property type="molecule type" value="Genomic_DNA"/>
</dbReference>
<feature type="compositionally biased region" description="Basic and acidic residues" evidence="1">
    <location>
        <begin position="143"/>
        <end position="158"/>
    </location>
</feature>
<feature type="compositionally biased region" description="Basic and acidic residues" evidence="1">
    <location>
        <begin position="74"/>
        <end position="86"/>
    </location>
</feature>
<feature type="compositionally biased region" description="Low complexity" evidence="1">
    <location>
        <begin position="295"/>
        <end position="305"/>
    </location>
</feature>
<comment type="caution">
    <text evidence="2">The sequence shown here is derived from an EMBL/GenBank/DDBJ whole genome shotgun (WGS) entry which is preliminary data.</text>
</comment>
<feature type="compositionally biased region" description="Low complexity" evidence="1">
    <location>
        <begin position="90"/>
        <end position="110"/>
    </location>
</feature>
<sequence>VSPVEDPTHGAFVAVVDSSPVDKCSLGISTEEVSSNSLVGARRASVGSHRRFRSLDASLSSPAEATGPTPAGRWDTRPDLGREPRGRTPRGGVSSVLPGSSLGIAPLRAVPGGGLPAAGPPSPGEGRTKGGRLTHAPEQGTTADRDGTTTPRSTRDLRQVAPPVPRWEARAATLRGRRGGGGAFPGLQDGTAMSTAPARGDGVEGVLSSARAGCPPAAPPGVHRENTDGVAAKPGSRSVTRPPSSGARATLCDRGPSPPLLPAPRRAGDDDDDDDDDDDNDNDNDNDDNDDGHLPPRARFPPGAAGPRGVGQGALLRAQRLYRTRATTSERRRDAGVTTTGSRDL</sequence>
<accession>A0A420ILM0</accession>
<feature type="region of interest" description="Disordered" evidence="1">
    <location>
        <begin position="32"/>
        <end position="345"/>
    </location>
</feature>
<proteinExistence type="predicted"/>
<gene>
    <name evidence="2" type="ORF">GcM1_234116</name>
</gene>
<evidence type="ECO:0000313" key="2">
    <source>
        <dbReference type="EMBL" id="RKF75450.1"/>
    </source>
</evidence>
<evidence type="ECO:0000313" key="3">
    <source>
        <dbReference type="Proteomes" id="UP000285326"/>
    </source>
</evidence>
<name>A0A420ILM0_9PEZI</name>
<protein>
    <submittedName>
        <fullName evidence="2">Uncharacterized protein</fullName>
    </submittedName>
</protein>
<evidence type="ECO:0000256" key="1">
    <source>
        <dbReference type="SAM" id="MobiDB-lite"/>
    </source>
</evidence>